<gene>
    <name evidence="2" type="ORF">TPAR_00364</name>
</gene>
<dbReference type="EMBL" id="PKSG01000038">
    <property type="protein sequence ID" value="POR39438.1"/>
    <property type="molecule type" value="Genomic_DNA"/>
</dbReference>
<proteinExistence type="predicted"/>
<dbReference type="Proteomes" id="UP000237481">
    <property type="component" value="Unassembled WGS sequence"/>
</dbReference>
<feature type="region of interest" description="Disordered" evidence="1">
    <location>
        <begin position="507"/>
        <end position="531"/>
    </location>
</feature>
<evidence type="ECO:0000313" key="2">
    <source>
        <dbReference type="EMBL" id="POR39438.1"/>
    </source>
</evidence>
<sequence length="531" mass="60928">MWLGDEQMDWTHSHLDIGLLTKVYIPRSPGHAKWCSQYATQSFANAAVAMPYLVQKKLAWAHRLRRRGGDGIRQAKVVETNVVRLAAQEIARSYHKHMLEKLQTYWTGLCKDEPEASLKRVYAQGPQELVFALDEVGFREGKMITAQTIQAIYHRAMSLYKGTNVPPSVQPFVERFESEPAGLPFWMRQRPRGGLEAQSWLWTDKVFNVLFAPTKKTWDGNAFYRLYLSTRSLFNANRDPDLAPFEEIFRPCIGRYIAVMFNTDSTKEVGTFRNDRVVHKDVPAFFKIQFWAPHLHTVSATFWDDPRGQRVTVYEGPEEDINTLNYGLSCLFPPLVSGASPSLPANCPNTAANRDEMRRLLRRRSVLATALIRSTAQFKLIPGTAEETVRPRGLSWKRERAIALLMVPREGQRMKPFTPAIILPTERNLREMHRHCQDLMAFRPYFAEAPWEPQPREFDGLRDNVRRLEDILEESTYYFDLRMSELYAASAAETNGGSDLLLEFLAQNKPPQERLGPGEEAAGRDTEEDSE</sequence>
<dbReference type="AlphaFoldDB" id="A0A2S4LAI1"/>
<keyword evidence="3" id="KW-1185">Reference proteome</keyword>
<comment type="caution">
    <text evidence="2">The sequence shown here is derived from an EMBL/GenBank/DDBJ whole genome shotgun (WGS) entry which is preliminary data.</text>
</comment>
<evidence type="ECO:0000256" key="1">
    <source>
        <dbReference type="SAM" id="MobiDB-lite"/>
    </source>
</evidence>
<protein>
    <submittedName>
        <fullName evidence="2">Uncharacterized protein</fullName>
    </submittedName>
</protein>
<organism evidence="2 3">
    <name type="scientific">Tolypocladium paradoxum</name>
    <dbReference type="NCBI Taxonomy" id="94208"/>
    <lineage>
        <taxon>Eukaryota</taxon>
        <taxon>Fungi</taxon>
        <taxon>Dikarya</taxon>
        <taxon>Ascomycota</taxon>
        <taxon>Pezizomycotina</taxon>
        <taxon>Sordariomycetes</taxon>
        <taxon>Hypocreomycetidae</taxon>
        <taxon>Hypocreales</taxon>
        <taxon>Ophiocordycipitaceae</taxon>
        <taxon>Tolypocladium</taxon>
    </lineage>
</organism>
<reference evidence="2 3" key="1">
    <citation type="submission" date="2018-01" db="EMBL/GenBank/DDBJ databases">
        <title>Harnessing the power of phylogenomics to disentangle the directionality and signatures of interkingdom host jumping in the parasitic fungal genus Tolypocladium.</title>
        <authorList>
            <person name="Quandt C.A."/>
            <person name="Patterson W."/>
            <person name="Spatafora J.W."/>
        </authorList>
    </citation>
    <scope>NUCLEOTIDE SEQUENCE [LARGE SCALE GENOMIC DNA]</scope>
    <source>
        <strain evidence="2 3">NRBC 100945</strain>
    </source>
</reference>
<name>A0A2S4LAI1_9HYPO</name>
<evidence type="ECO:0000313" key="3">
    <source>
        <dbReference type="Proteomes" id="UP000237481"/>
    </source>
</evidence>
<accession>A0A2S4LAI1</accession>